<proteinExistence type="predicted"/>
<sequence length="59" mass="6581">QSTIHTAINVAEKKKQTIFDLVEAFVSANIPLEKVAKLHLWLKDNLHNGGFIPSADVLR</sequence>
<feature type="non-terminal residue" evidence="1">
    <location>
        <position position="1"/>
    </location>
</feature>
<dbReference type="Proteomes" id="UP000789759">
    <property type="component" value="Unassembled WGS sequence"/>
</dbReference>
<dbReference type="EMBL" id="CAJVQA010013099">
    <property type="protein sequence ID" value="CAG8721926.1"/>
    <property type="molecule type" value="Genomic_DNA"/>
</dbReference>
<comment type="caution">
    <text evidence="1">The sequence shown here is derived from an EMBL/GenBank/DDBJ whole genome shotgun (WGS) entry which is preliminary data.</text>
</comment>
<organism evidence="1 2">
    <name type="scientific">Cetraspora pellucida</name>
    <dbReference type="NCBI Taxonomy" id="1433469"/>
    <lineage>
        <taxon>Eukaryota</taxon>
        <taxon>Fungi</taxon>
        <taxon>Fungi incertae sedis</taxon>
        <taxon>Mucoromycota</taxon>
        <taxon>Glomeromycotina</taxon>
        <taxon>Glomeromycetes</taxon>
        <taxon>Diversisporales</taxon>
        <taxon>Gigasporaceae</taxon>
        <taxon>Cetraspora</taxon>
    </lineage>
</organism>
<protein>
    <submittedName>
        <fullName evidence="1">15348_t:CDS:1</fullName>
    </submittedName>
</protein>
<evidence type="ECO:0000313" key="2">
    <source>
        <dbReference type="Proteomes" id="UP000789759"/>
    </source>
</evidence>
<keyword evidence="2" id="KW-1185">Reference proteome</keyword>
<dbReference type="AlphaFoldDB" id="A0A9N9I5W8"/>
<reference evidence="1" key="1">
    <citation type="submission" date="2021-06" db="EMBL/GenBank/DDBJ databases">
        <authorList>
            <person name="Kallberg Y."/>
            <person name="Tangrot J."/>
            <person name="Rosling A."/>
        </authorList>
    </citation>
    <scope>NUCLEOTIDE SEQUENCE</scope>
    <source>
        <strain evidence="1">FL966</strain>
    </source>
</reference>
<dbReference type="OrthoDB" id="2407789at2759"/>
<name>A0A9N9I5W8_9GLOM</name>
<accession>A0A9N9I5W8</accession>
<evidence type="ECO:0000313" key="1">
    <source>
        <dbReference type="EMBL" id="CAG8721926.1"/>
    </source>
</evidence>
<gene>
    <name evidence="1" type="ORF">CPELLU_LOCUS12953</name>
</gene>